<keyword evidence="1" id="KW-0175">Coiled coil</keyword>
<evidence type="ECO:0000256" key="2">
    <source>
        <dbReference type="SAM" id="MobiDB-lite"/>
    </source>
</evidence>
<evidence type="ECO:0000256" key="1">
    <source>
        <dbReference type="SAM" id="Coils"/>
    </source>
</evidence>
<protein>
    <recommendedName>
        <fullName evidence="5">RNase H type-1 domain-containing protein</fullName>
    </recommendedName>
</protein>
<feature type="compositionally biased region" description="Polar residues" evidence="2">
    <location>
        <begin position="354"/>
        <end position="363"/>
    </location>
</feature>
<feature type="region of interest" description="Disordered" evidence="2">
    <location>
        <begin position="276"/>
        <end position="414"/>
    </location>
</feature>
<feature type="coiled-coil region" evidence="1">
    <location>
        <begin position="137"/>
        <end position="164"/>
    </location>
</feature>
<feature type="compositionally biased region" description="Low complexity" evidence="2">
    <location>
        <begin position="325"/>
        <end position="335"/>
    </location>
</feature>
<accession>A0A1Y1IBT9</accession>
<feature type="compositionally biased region" description="Basic and acidic residues" evidence="2">
    <location>
        <begin position="402"/>
        <end position="414"/>
    </location>
</feature>
<dbReference type="InterPro" id="IPR043502">
    <property type="entry name" value="DNA/RNA_pol_sf"/>
</dbReference>
<reference evidence="3 4" key="1">
    <citation type="journal article" date="2014" name="Nat. Commun.">
        <title>Klebsormidium flaccidum genome reveals primary factors for plant terrestrial adaptation.</title>
        <authorList>
            <person name="Hori K."/>
            <person name="Maruyama F."/>
            <person name="Fujisawa T."/>
            <person name="Togashi T."/>
            <person name="Yamamoto N."/>
            <person name="Seo M."/>
            <person name="Sato S."/>
            <person name="Yamada T."/>
            <person name="Mori H."/>
            <person name="Tajima N."/>
            <person name="Moriyama T."/>
            <person name="Ikeuchi M."/>
            <person name="Watanabe M."/>
            <person name="Wada H."/>
            <person name="Kobayashi K."/>
            <person name="Saito M."/>
            <person name="Masuda T."/>
            <person name="Sasaki-Sekimoto Y."/>
            <person name="Mashiguchi K."/>
            <person name="Awai K."/>
            <person name="Shimojima M."/>
            <person name="Masuda S."/>
            <person name="Iwai M."/>
            <person name="Nobusawa T."/>
            <person name="Narise T."/>
            <person name="Kondo S."/>
            <person name="Saito H."/>
            <person name="Sato R."/>
            <person name="Murakawa M."/>
            <person name="Ihara Y."/>
            <person name="Oshima-Yamada Y."/>
            <person name="Ohtaka K."/>
            <person name="Satoh M."/>
            <person name="Sonobe K."/>
            <person name="Ishii M."/>
            <person name="Ohtani R."/>
            <person name="Kanamori-Sato M."/>
            <person name="Honoki R."/>
            <person name="Miyazaki D."/>
            <person name="Mochizuki H."/>
            <person name="Umetsu J."/>
            <person name="Higashi K."/>
            <person name="Shibata D."/>
            <person name="Kamiya Y."/>
            <person name="Sato N."/>
            <person name="Nakamura Y."/>
            <person name="Tabata S."/>
            <person name="Ida S."/>
            <person name="Kurokawa K."/>
            <person name="Ohta H."/>
        </authorList>
    </citation>
    <scope>NUCLEOTIDE SEQUENCE [LARGE SCALE GENOMIC DNA]</scope>
    <source>
        <strain evidence="3 4">NIES-2285</strain>
    </source>
</reference>
<dbReference type="SUPFAM" id="SSF56672">
    <property type="entry name" value="DNA/RNA polymerases"/>
    <property type="match status" value="1"/>
</dbReference>
<dbReference type="OrthoDB" id="7462124at2759"/>
<dbReference type="GO" id="GO:0003676">
    <property type="term" value="F:nucleic acid binding"/>
    <property type="evidence" value="ECO:0007669"/>
    <property type="project" value="InterPro"/>
</dbReference>
<evidence type="ECO:0008006" key="5">
    <source>
        <dbReference type="Google" id="ProtNLM"/>
    </source>
</evidence>
<feature type="compositionally biased region" description="Basic and acidic residues" evidence="2">
    <location>
        <begin position="632"/>
        <end position="641"/>
    </location>
</feature>
<dbReference type="CDD" id="cd09275">
    <property type="entry name" value="RNase_HI_RT_DIRS1"/>
    <property type="match status" value="1"/>
</dbReference>
<dbReference type="AlphaFoldDB" id="A0A1Y1IBT9"/>
<dbReference type="PANTHER" id="PTHR33050:SF7">
    <property type="entry name" value="RIBONUCLEASE H"/>
    <property type="match status" value="1"/>
</dbReference>
<evidence type="ECO:0000313" key="4">
    <source>
        <dbReference type="Proteomes" id="UP000054558"/>
    </source>
</evidence>
<dbReference type="InterPro" id="IPR036397">
    <property type="entry name" value="RNaseH_sf"/>
</dbReference>
<organism evidence="3 4">
    <name type="scientific">Klebsormidium nitens</name>
    <name type="common">Green alga</name>
    <name type="synonym">Ulothrix nitens</name>
    <dbReference type="NCBI Taxonomy" id="105231"/>
    <lineage>
        <taxon>Eukaryota</taxon>
        <taxon>Viridiplantae</taxon>
        <taxon>Streptophyta</taxon>
        <taxon>Klebsormidiophyceae</taxon>
        <taxon>Klebsormidiales</taxon>
        <taxon>Klebsormidiaceae</taxon>
        <taxon>Klebsormidium</taxon>
    </lineage>
</organism>
<gene>
    <name evidence="3" type="ORF">KFL_002410090</name>
</gene>
<feature type="compositionally biased region" description="Low complexity" evidence="2">
    <location>
        <begin position="389"/>
        <end position="401"/>
    </location>
</feature>
<evidence type="ECO:0000313" key="3">
    <source>
        <dbReference type="EMBL" id="GAQ85558.1"/>
    </source>
</evidence>
<sequence>MTSLEWVEAGAGHRAPAQALQDPPFNALVLGFEGQDFSALEHGQEFSTWPPKHIFLDLAKKRLSRQFLESIGPSLIAAINLFDACTDVGFTDYLFLEGLKRFLKSIDLLKQEDDRILSDKLKWRLEAMQQASLVKLMEEKYARLEQADERRRQANRRAKREIAEARGETILGVVELPDFVRLPPGAVILSPYEKSLIKSLQDAPPELPLNYPALTEESRIFVKVVGRSGDNLNLKAVESGAEYKDVPPSQLSIGIGTRREGDPLLVMLKENGMESDQYVQRQSLGTEGRRAEFGTPMEGGADLDSGSTDPDSSKPDNNTHPEEVPAFQPFFPPAAGRGNLGPPPGFRPREQPPSRNQSAQRSFHTPPEQYSAASPGVNRNLLTETGRHSATASSRPAAAAQPKEKKEDKSGDPGEELRARLKNIEKQLNANKAKTAIESEMKKLASAINPVTDRGLLLQHEMYAAIYAAEKNQKGGLALAGDFGVFLRNRCRRLSYMAEDVCTYAQQKVAELGEDATDAEIAEVDKKILRFYQDKRVKAEEVLGKHPEWLRDNREGEEPAGAEVMETEDPVVGTKEDLDLRGGTIRQGASAAGKAEEPASKTPDDGKDDVALGDPLPPSRSGAAGLNPSTEELGRSGKELIHSPPDLPVMSPVPESQRSKGEEQVGNDQEESVLADGESEFQDQVGENAGDELEDSVDEATDPFRMEAPPKSEQEIAEELSKILPRRSEAPSPEIQACWVFTAVMKEPILELRRLGVPLSGYIDDLFSAAETFGKALRQILFTVLLFAALGAFFGLPKCQLRPLQELKWLGFLVNSISESFSLSETRMEKIKKALLEIVSLQLTSARAIAKLAGTLASAAPAVLPVAIYSRSLFEALSKKSSWDALFPTPETVIRTADFWLHNLEKFNGRRWWARPTSVEITMDASGVGFGGFVRTETGRILQVAGTFSQEQALQSSSEREVEGYVAALQVATEQAPDEIRNRSVLVIGDSQAGVNALTKFRSSVPFINSALRKVVEMSGQYDFDVVARWVPRKDITKADALSREPDPSDWGLSPDLFRQVTQFFSAQPAIDLFASRSLHVAPAYVSKYFAPGCSGVLAQALDWSKLVPPGESAWVFPPVGLAGLALNLLRRYQTEALVCICAPEGSLLDTQIRCIAPKALEKVFLVPRRVDSCVPSLRVPEGTRNPAFLGLKVFHIIWQ</sequence>
<feature type="region of interest" description="Disordered" evidence="2">
    <location>
        <begin position="549"/>
        <end position="680"/>
    </location>
</feature>
<dbReference type="Proteomes" id="UP000054558">
    <property type="component" value="Unassembled WGS sequence"/>
</dbReference>
<feature type="compositionally biased region" description="Acidic residues" evidence="2">
    <location>
        <begin position="668"/>
        <end position="680"/>
    </location>
</feature>
<feature type="compositionally biased region" description="Basic and acidic residues" evidence="2">
    <location>
        <begin position="311"/>
        <end position="323"/>
    </location>
</feature>
<dbReference type="Gene3D" id="3.30.420.10">
    <property type="entry name" value="Ribonuclease H-like superfamily/Ribonuclease H"/>
    <property type="match status" value="1"/>
</dbReference>
<feature type="compositionally biased region" description="Basic and acidic residues" evidence="2">
    <location>
        <begin position="594"/>
        <end position="610"/>
    </location>
</feature>
<dbReference type="EMBL" id="DF237190">
    <property type="protein sequence ID" value="GAQ85558.1"/>
    <property type="molecule type" value="Genomic_DNA"/>
</dbReference>
<dbReference type="PANTHER" id="PTHR33050">
    <property type="entry name" value="REVERSE TRANSCRIPTASE DOMAIN-CONTAINING PROTEIN"/>
    <property type="match status" value="1"/>
</dbReference>
<keyword evidence="4" id="KW-1185">Reference proteome</keyword>
<proteinExistence type="predicted"/>
<name>A0A1Y1IBT9_KLENI</name>
<dbReference type="InterPro" id="IPR052055">
    <property type="entry name" value="Hepadnavirus_pol/RT"/>
</dbReference>